<sequence>PSWLKEAIMYLCTLSTESSWKEIIMHFIEFERSCGFLEGKIATNMLAPGKHHPKEVSAWIKAAHLGIPMIKNPVAFSLGWQMWYHELQPESRMLVEGHLEHIAPPNSEWTELCKGTVNGVYSLVASLGW</sequence>
<dbReference type="OrthoDB" id="3250313at2759"/>
<organism evidence="1 2">
    <name type="scientific">Pleurotus eryngii</name>
    <name type="common">Boletus of the steppes</name>
    <dbReference type="NCBI Taxonomy" id="5323"/>
    <lineage>
        <taxon>Eukaryota</taxon>
        <taxon>Fungi</taxon>
        <taxon>Dikarya</taxon>
        <taxon>Basidiomycota</taxon>
        <taxon>Agaricomycotina</taxon>
        <taxon>Agaricomycetes</taxon>
        <taxon>Agaricomycetidae</taxon>
        <taxon>Agaricales</taxon>
        <taxon>Pleurotineae</taxon>
        <taxon>Pleurotaceae</taxon>
        <taxon>Pleurotus</taxon>
    </lineage>
</organism>
<feature type="non-terminal residue" evidence="1">
    <location>
        <position position="129"/>
    </location>
</feature>
<protein>
    <submittedName>
        <fullName evidence="1">Uncharacterized protein</fullName>
    </submittedName>
</protein>
<dbReference type="EMBL" id="MU154632">
    <property type="protein sequence ID" value="KAF9490847.1"/>
    <property type="molecule type" value="Genomic_DNA"/>
</dbReference>
<name>A0A9P5ZNX6_PLEER</name>
<reference evidence="1" key="1">
    <citation type="submission" date="2020-11" db="EMBL/GenBank/DDBJ databases">
        <authorList>
            <consortium name="DOE Joint Genome Institute"/>
            <person name="Ahrendt S."/>
            <person name="Riley R."/>
            <person name="Andreopoulos W."/>
            <person name="Labutti K."/>
            <person name="Pangilinan J."/>
            <person name="Ruiz-Duenas F.J."/>
            <person name="Barrasa J.M."/>
            <person name="Sanchez-Garcia M."/>
            <person name="Camarero S."/>
            <person name="Miyauchi S."/>
            <person name="Serrano A."/>
            <person name="Linde D."/>
            <person name="Babiker R."/>
            <person name="Drula E."/>
            <person name="Ayuso-Fernandez I."/>
            <person name="Pacheco R."/>
            <person name="Padilla G."/>
            <person name="Ferreira P."/>
            <person name="Barriuso J."/>
            <person name="Kellner H."/>
            <person name="Castanera R."/>
            <person name="Alfaro M."/>
            <person name="Ramirez L."/>
            <person name="Pisabarro A.G."/>
            <person name="Kuo A."/>
            <person name="Tritt A."/>
            <person name="Lipzen A."/>
            <person name="He G."/>
            <person name="Yan M."/>
            <person name="Ng V."/>
            <person name="Cullen D."/>
            <person name="Martin F."/>
            <person name="Rosso M.-N."/>
            <person name="Henrissat B."/>
            <person name="Hibbett D."/>
            <person name="Martinez A.T."/>
            <person name="Grigoriev I.V."/>
        </authorList>
    </citation>
    <scope>NUCLEOTIDE SEQUENCE</scope>
    <source>
        <strain evidence="1">ATCC 90797</strain>
    </source>
</reference>
<gene>
    <name evidence="1" type="ORF">BDN71DRAFT_1373003</name>
</gene>
<comment type="caution">
    <text evidence="1">The sequence shown here is derived from an EMBL/GenBank/DDBJ whole genome shotgun (WGS) entry which is preliminary data.</text>
</comment>
<accession>A0A9P5ZNX6</accession>
<dbReference type="Proteomes" id="UP000807025">
    <property type="component" value="Unassembled WGS sequence"/>
</dbReference>
<feature type="non-terminal residue" evidence="1">
    <location>
        <position position="1"/>
    </location>
</feature>
<proteinExistence type="predicted"/>
<keyword evidence="2" id="KW-1185">Reference proteome</keyword>
<evidence type="ECO:0000313" key="2">
    <source>
        <dbReference type="Proteomes" id="UP000807025"/>
    </source>
</evidence>
<evidence type="ECO:0000313" key="1">
    <source>
        <dbReference type="EMBL" id="KAF9490847.1"/>
    </source>
</evidence>
<dbReference type="AlphaFoldDB" id="A0A9P5ZNX6"/>